<gene>
    <name evidence="3" type="ORF">CEW88_24005</name>
</gene>
<dbReference type="NCBIfam" id="NF033542">
    <property type="entry name" value="transpos_IS110"/>
    <property type="match status" value="1"/>
</dbReference>
<dbReference type="InterPro" id="IPR003346">
    <property type="entry name" value="Transposase_20"/>
</dbReference>
<dbReference type="PANTHER" id="PTHR33055">
    <property type="entry name" value="TRANSPOSASE FOR INSERTION SEQUENCE ELEMENT IS1111A"/>
    <property type="match status" value="1"/>
</dbReference>
<dbReference type="Proteomes" id="UP000244915">
    <property type="component" value="Plasmid unnamed5"/>
</dbReference>
<proteinExistence type="predicted"/>
<feature type="domain" description="Transposase IS110-like N-terminal" evidence="1">
    <location>
        <begin position="7"/>
        <end position="147"/>
    </location>
</feature>
<sequence length="341" mass="38336">MEEVTVIGIDLAKSVFQLHGADASGRPVFRKKLSRAQFTRFVAEHPPCLVAMEACASSHYWEREFMKLGHEVRLIPPIYVKPFVKRQKNDANDAEAIAEAVVRPTMRFVPVKSAEQQARSMVFKTRDLLVRQRNALINALRGHLMEYGFIAPPGRTFVRKLEAQLDAPESMLPSGVTELCRLHLEQIGSLDVRIIRIEKRLKEEAKNDPETIRLQTAPGVGPVSAMAIQAFAPPMEGFRRGRDFAAWLGLVPVQKSTGGRQILGRTSKMGQRDIRRLLIIGAMTRVRWAVKNGPPKGSWLEQMLGRKPRMLVAIALANKTARAIWAMMTKQEDYRDPVLAA</sequence>
<evidence type="ECO:0000313" key="3">
    <source>
        <dbReference type="EMBL" id="AWI86888.1"/>
    </source>
</evidence>
<evidence type="ECO:0000313" key="4">
    <source>
        <dbReference type="Proteomes" id="UP000244915"/>
    </source>
</evidence>
<dbReference type="Pfam" id="PF01548">
    <property type="entry name" value="DEDD_Tnp_IS110"/>
    <property type="match status" value="1"/>
</dbReference>
<evidence type="ECO:0000259" key="2">
    <source>
        <dbReference type="Pfam" id="PF02371"/>
    </source>
</evidence>
<dbReference type="RefSeq" id="WP_108970985.1">
    <property type="nucleotide sequence ID" value="NZ_CP022195.1"/>
</dbReference>
<accession>A0A2U8HM66</accession>
<dbReference type="InterPro" id="IPR002525">
    <property type="entry name" value="Transp_IS110-like_N"/>
</dbReference>
<dbReference type="GO" id="GO:0006313">
    <property type="term" value="P:DNA transposition"/>
    <property type="evidence" value="ECO:0007669"/>
    <property type="project" value="InterPro"/>
</dbReference>
<dbReference type="InterPro" id="IPR047650">
    <property type="entry name" value="Transpos_IS110"/>
</dbReference>
<name>A0A2U8HM66_9RHOB</name>
<dbReference type="KEGG" id="ypac:CEW88_24005"/>
<dbReference type="EMBL" id="CP022195">
    <property type="protein sequence ID" value="AWI86888.1"/>
    <property type="molecule type" value="Genomic_DNA"/>
</dbReference>
<feature type="domain" description="Transposase IS116/IS110/IS902 C-terminal" evidence="2">
    <location>
        <begin position="213"/>
        <end position="288"/>
    </location>
</feature>
<geneLocation type="plasmid" evidence="3 4">
    <name>unnamed5</name>
</geneLocation>
<dbReference type="GO" id="GO:0004803">
    <property type="term" value="F:transposase activity"/>
    <property type="evidence" value="ECO:0007669"/>
    <property type="project" value="InterPro"/>
</dbReference>
<dbReference type="PANTHER" id="PTHR33055:SF3">
    <property type="entry name" value="PUTATIVE TRANSPOSASE FOR IS117-RELATED"/>
    <property type="match status" value="1"/>
</dbReference>
<dbReference type="GO" id="GO:0003677">
    <property type="term" value="F:DNA binding"/>
    <property type="evidence" value="ECO:0007669"/>
    <property type="project" value="InterPro"/>
</dbReference>
<dbReference type="OrthoDB" id="8261795at2"/>
<reference evidence="3 4" key="1">
    <citation type="submission" date="2017-06" db="EMBL/GenBank/DDBJ databases">
        <title>Yangia sp. YSBP01 complete genome sequence.</title>
        <authorList>
            <person name="Woo J.-H."/>
            <person name="Kim H.-S."/>
        </authorList>
    </citation>
    <scope>NUCLEOTIDE SEQUENCE [LARGE SCALE GENOMIC DNA]</scope>
    <source>
        <strain evidence="3 4">YSBP01</strain>
        <plasmid evidence="3 4">unnamed5</plasmid>
    </source>
</reference>
<protein>
    <submittedName>
        <fullName evidence="3">IS110 family transposase</fullName>
    </submittedName>
</protein>
<keyword evidence="3" id="KW-0614">Plasmid</keyword>
<evidence type="ECO:0000259" key="1">
    <source>
        <dbReference type="Pfam" id="PF01548"/>
    </source>
</evidence>
<dbReference type="Pfam" id="PF02371">
    <property type="entry name" value="Transposase_20"/>
    <property type="match status" value="1"/>
</dbReference>
<dbReference type="AlphaFoldDB" id="A0A2U8HM66"/>
<organism evidence="3 4">
    <name type="scientific">Alloyangia pacifica</name>
    <dbReference type="NCBI Taxonomy" id="311180"/>
    <lineage>
        <taxon>Bacteria</taxon>
        <taxon>Pseudomonadati</taxon>
        <taxon>Pseudomonadota</taxon>
        <taxon>Alphaproteobacteria</taxon>
        <taxon>Rhodobacterales</taxon>
        <taxon>Roseobacteraceae</taxon>
        <taxon>Alloyangia</taxon>
    </lineage>
</organism>